<dbReference type="InterPro" id="IPR036188">
    <property type="entry name" value="FAD/NAD-bd_sf"/>
</dbReference>
<evidence type="ECO:0000256" key="4">
    <source>
        <dbReference type="ARBA" id="ARBA00023002"/>
    </source>
</evidence>
<protein>
    <submittedName>
        <fullName evidence="6">N-methyl-L-tryptophan oxidase</fullName>
    </submittedName>
</protein>
<dbReference type="PANTHER" id="PTHR10961:SF7">
    <property type="entry name" value="FAD DEPENDENT OXIDOREDUCTASE DOMAIN-CONTAINING PROTEIN"/>
    <property type="match status" value="1"/>
</dbReference>
<dbReference type="Proteomes" id="UP001501079">
    <property type="component" value="Unassembled WGS sequence"/>
</dbReference>
<evidence type="ECO:0000256" key="1">
    <source>
        <dbReference type="ARBA" id="ARBA00001974"/>
    </source>
</evidence>
<dbReference type="InterPro" id="IPR045170">
    <property type="entry name" value="MTOX"/>
</dbReference>
<gene>
    <name evidence="6" type="primary">solA_1</name>
    <name evidence="6" type="ORF">GCM10022287_06220</name>
</gene>
<evidence type="ECO:0000259" key="5">
    <source>
        <dbReference type="Pfam" id="PF01266"/>
    </source>
</evidence>
<dbReference type="RefSeq" id="WP_344751809.1">
    <property type="nucleotide sequence ID" value="NZ_BAABBW010000001.1"/>
</dbReference>
<dbReference type="Gene3D" id="3.30.9.10">
    <property type="entry name" value="D-Amino Acid Oxidase, subunit A, domain 2"/>
    <property type="match status" value="1"/>
</dbReference>
<dbReference type="InterPro" id="IPR006076">
    <property type="entry name" value="FAD-dep_OxRdtase"/>
</dbReference>
<sequence>MSGTRQADVLVLGLGIHGSAAAASIARRGHRVIGIERFDPVHARGSSHGRTRMIRRAYPNPVWNDFVAKAYQTWAELERESGRTLIRRTGGVYAHVEPSGMQGPGCVHLAGPDAAAERMAGLRIPDGYGAVYDPDAGVIEAADALEVLRSSAVAHGAELRFGERVLGWDTNSKGVEVRTDRGIVSASRLVVAAGAFVGRLLPDLAPFLDVWRIITLTVAPGQAVATPPHLGAFSIDRPEGLVFGIPDAAGNGLKIGIDAGQSWDPEHPVAPATDAEVAGLVELIERYVPGIDAAPFEVASCLYTMTEDKRFTIGALADAPEVIVAAACSGHGFKFGPAVGEAVADLYEGVPRDDLDFISTARRGL</sequence>
<dbReference type="Gene3D" id="3.50.50.60">
    <property type="entry name" value="FAD/NAD(P)-binding domain"/>
    <property type="match status" value="1"/>
</dbReference>
<dbReference type="EMBL" id="BAABBW010000001">
    <property type="protein sequence ID" value="GAA4169565.1"/>
    <property type="molecule type" value="Genomic_DNA"/>
</dbReference>
<dbReference type="SUPFAM" id="SSF51905">
    <property type="entry name" value="FAD/NAD(P)-binding domain"/>
    <property type="match status" value="1"/>
</dbReference>
<accession>A0ABP7ZSY3</accession>
<proteinExistence type="predicted"/>
<dbReference type="NCBIfam" id="NF008425">
    <property type="entry name" value="PRK11259.1"/>
    <property type="match status" value="1"/>
</dbReference>
<comment type="caution">
    <text evidence="6">The sequence shown here is derived from an EMBL/GenBank/DDBJ whole genome shotgun (WGS) entry which is preliminary data.</text>
</comment>
<keyword evidence="7" id="KW-1185">Reference proteome</keyword>
<keyword evidence="3" id="KW-0274">FAD</keyword>
<dbReference type="SUPFAM" id="SSF54373">
    <property type="entry name" value="FAD-linked reductases, C-terminal domain"/>
    <property type="match status" value="1"/>
</dbReference>
<evidence type="ECO:0000256" key="2">
    <source>
        <dbReference type="ARBA" id="ARBA00022630"/>
    </source>
</evidence>
<evidence type="ECO:0000313" key="6">
    <source>
        <dbReference type="EMBL" id="GAA4169565.1"/>
    </source>
</evidence>
<keyword evidence="4" id="KW-0560">Oxidoreductase</keyword>
<comment type="cofactor">
    <cofactor evidence="1">
        <name>FAD</name>
        <dbReference type="ChEBI" id="CHEBI:57692"/>
    </cofactor>
</comment>
<name>A0ABP7ZSY3_9MICO</name>
<evidence type="ECO:0000313" key="7">
    <source>
        <dbReference type="Proteomes" id="UP001501079"/>
    </source>
</evidence>
<dbReference type="Pfam" id="PF01266">
    <property type="entry name" value="DAO"/>
    <property type="match status" value="1"/>
</dbReference>
<evidence type="ECO:0000256" key="3">
    <source>
        <dbReference type="ARBA" id="ARBA00022827"/>
    </source>
</evidence>
<feature type="domain" description="FAD dependent oxidoreductase" evidence="5">
    <location>
        <begin position="8"/>
        <end position="346"/>
    </location>
</feature>
<organism evidence="6 7">
    <name type="scientific">Gryllotalpicola koreensis</name>
    <dbReference type="NCBI Taxonomy" id="993086"/>
    <lineage>
        <taxon>Bacteria</taxon>
        <taxon>Bacillati</taxon>
        <taxon>Actinomycetota</taxon>
        <taxon>Actinomycetes</taxon>
        <taxon>Micrococcales</taxon>
        <taxon>Microbacteriaceae</taxon>
        <taxon>Gryllotalpicola</taxon>
    </lineage>
</organism>
<keyword evidence="2" id="KW-0285">Flavoprotein</keyword>
<dbReference type="PANTHER" id="PTHR10961">
    <property type="entry name" value="PEROXISOMAL SARCOSINE OXIDASE"/>
    <property type="match status" value="1"/>
</dbReference>
<reference evidence="7" key="1">
    <citation type="journal article" date="2019" name="Int. J. Syst. Evol. Microbiol.">
        <title>The Global Catalogue of Microorganisms (GCM) 10K type strain sequencing project: providing services to taxonomists for standard genome sequencing and annotation.</title>
        <authorList>
            <consortium name="The Broad Institute Genomics Platform"/>
            <consortium name="The Broad Institute Genome Sequencing Center for Infectious Disease"/>
            <person name="Wu L."/>
            <person name="Ma J."/>
        </authorList>
    </citation>
    <scope>NUCLEOTIDE SEQUENCE [LARGE SCALE GENOMIC DNA]</scope>
    <source>
        <strain evidence="7">JCM 17591</strain>
    </source>
</reference>